<evidence type="ECO:0000256" key="1">
    <source>
        <dbReference type="SAM" id="SignalP"/>
    </source>
</evidence>
<keyword evidence="1" id="KW-0732">Signal</keyword>
<feature type="signal peptide" evidence="1">
    <location>
        <begin position="1"/>
        <end position="19"/>
    </location>
</feature>
<name>A0A6J4HXM8_9SPHI</name>
<proteinExistence type="predicted"/>
<reference evidence="2" key="1">
    <citation type="submission" date="2020-02" db="EMBL/GenBank/DDBJ databases">
        <authorList>
            <person name="Meier V. D."/>
        </authorList>
    </citation>
    <scope>NUCLEOTIDE SEQUENCE</scope>
    <source>
        <strain evidence="2">AVDCRST_MAG56</strain>
    </source>
</reference>
<evidence type="ECO:0008006" key="3">
    <source>
        <dbReference type="Google" id="ProtNLM"/>
    </source>
</evidence>
<organism evidence="2">
    <name type="scientific">uncultured Cytophagales bacterium</name>
    <dbReference type="NCBI Taxonomy" id="158755"/>
    <lineage>
        <taxon>Bacteria</taxon>
        <taxon>Pseudomonadati</taxon>
        <taxon>Bacteroidota</taxon>
        <taxon>Sphingobacteriia</taxon>
        <taxon>Sphingobacteriales</taxon>
        <taxon>environmental samples</taxon>
    </lineage>
</organism>
<dbReference type="AlphaFoldDB" id="A0A6J4HXM8"/>
<dbReference type="EMBL" id="CADCTQ010000117">
    <property type="protein sequence ID" value="CAA9236944.1"/>
    <property type="molecule type" value="Genomic_DNA"/>
</dbReference>
<protein>
    <recommendedName>
        <fullName evidence="3">Lipoprotein</fullName>
    </recommendedName>
</protein>
<dbReference type="PROSITE" id="PS51257">
    <property type="entry name" value="PROKAR_LIPOPROTEIN"/>
    <property type="match status" value="1"/>
</dbReference>
<sequence>MKKIILLAFVASVALSSCARRYTCPTYSKATGPNGHVSVQKVSQA</sequence>
<gene>
    <name evidence="2" type="ORF">AVDCRST_MAG56-1246</name>
</gene>
<feature type="chain" id="PRO_5026967051" description="Lipoprotein" evidence="1">
    <location>
        <begin position="20"/>
        <end position="45"/>
    </location>
</feature>
<accession>A0A6J4HXM8</accession>
<evidence type="ECO:0000313" key="2">
    <source>
        <dbReference type="EMBL" id="CAA9236944.1"/>
    </source>
</evidence>